<organism evidence="2 3">
    <name type="scientific">Gordonia effusa NBRC 100432</name>
    <dbReference type="NCBI Taxonomy" id="1077974"/>
    <lineage>
        <taxon>Bacteria</taxon>
        <taxon>Bacillati</taxon>
        <taxon>Actinomycetota</taxon>
        <taxon>Actinomycetes</taxon>
        <taxon>Mycobacteriales</taxon>
        <taxon>Gordoniaceae</taxon>
        <taxon>Gordonia</taxon>
    </lineage>
</organism>
<accession>H0R548</accession>
<reference evidence="2 3" key="1">
    <citation type="submission" date="2011-12" db="EMBL/GenBank/DDBJ databases">
        <title>Whole genome shotgun sequence of Gordonia effusa NBRC 100432.</title>
        <authorList>
            <person name="Yoshida I."/>
            <person name="Takarada H."/>
            <person name="Hosoyama A."/>
            <person name="Tsuchikane K."/>
            <person name="Katsumata H."/>
            <person name="Yamazaki S."/>
            <person name="Fujita N."/>
        </authorList>
    </citation>
    <scope>NUCLEOTIDE SEQUENCE [LARGE SCALE GENOMIC DNA]</scope>
    <source>
        <strain evidence="2 3">NBRC 100432</strain>
    </source>
</reference>
<feature type="region of interest" description="Disordered" evidence="1">
    <location>
        <begin position="397"/>
        <end position="422"/>
    </location>
</feature>
<evidence type="ECO:0000313" key="2">
    <source>
        <dbReference type="EMBL" id="GAB20199.1"/>
    </source>
</evidence>
<name>H0R548_9ACTN</name>
<dbReference type="OrthoDB" id="4771441at2"/>
<dbReference type="Proteomes" id="UP000035034">
    <property type="component" value="Unassembled WGS sequence"/>
</dbReference>
<dbReference type="EMBL" id="BAEH01000106">
    <property type="protein sequence ID" value="GAB20199.1"/>
    <property type="molecule type" value="Genomic_DNA"/>
</dbReference>
<keyword evidence="3" id="KW-1185">Reference proteome</keyword>
<dbReference type="RefSeq" id="WP_007319534.1">
    <property type="nucleotide sequence ID" value="NZ_BAEH01000106.1"/>
</dbReference>
<comment type="caution">
    <text evidence="2">The sequence shown here is derived from an EMBL/GenBank/DDBJ whole genome shotgun (WGS) entry which is preliminary data.</text>
</comment>
<protein>
    <submittedName>
        <fullName evidence="2">Uncharacterized protein</fullName>
    </submittedName>
</protein>
<proteinExistence type="predicted"/>
<evidence type="ECO:0000256" key="1">
    <source>
        <dbReference type="SAM" id="MobiDB-lite"/>
    </source>
</evidence>
<dbReference type="AlphaFoldDB" id="H0R548"/>
<dbReference type="STRING" id="1077974.GOEFS_106_00970"/>
<evidence type="ECO:0000313" key="3">
    <source>
        <dbReference type="Proteomes" id="UP000035034"/>
    </source>
</evidence>
<dbReference type="eggNOG" id="ENOG5033T6H">
    <property type="taxonomic scope" value="Bacteria"/>
</dbReference>
<feature type="compositionally biased region" description="Basic and acidic residues" evidence="1">
    <location>
        <begin position="405"/>
        <end position="422"/>
    </location>
</feature>
<gene>
    <name evidence="2" type="ORF">GOEFS_106_00970</name>
</gene>
<sequence length="422" mass="46581">MGKVSAPINSPTSDVVRSWCDASRMPGERAELSDNAALLIAAGFVAPAARAIVVRRASTGVSLPGLAGGFSELRRLQRSIAQVEQQLNNPMMPSMVAAVQRNRLNGLQRRRDDAHKSVVIGKGVFASGARSIRRERRENLYLELDDRERLFGGLLCTPTPNINNVNYMRKAGGAAIERIAGVVGQLVSKTGKNQAEQWAEQLFGESDSATTTSQAAQREARFVDGYETILFVAGHYYDRIMRNPAWTSDHFALPRTQVNLHAELAEIAADVISLRSVRVDLDRALSNGGFDRSFAEHIGMKEAALRPVWSQLIDRVQALTEVAHVVESAAVELQLLAEYNHAASIDDRIDHLISRSGDREISADNSKRLTEQVRAGEEQLRIYRDVLQGNIARISMSNPMPLPERLPERYEPSDRGAASRDH</sequence>